<sequence length="427" mass="43207">MTTDAGAVPVERALRTRPFAFLTVAWGFTNFADSVLAIIFAVWVKDLTGSNGTAGLVLAALGLPALVSPLLGQVADRVSRRRMMVVAYLVGAVSLLALFAVRGPDQVWLIFVVTVLYSGIGFATAAAQSGLVRDLLPDEALGPANGRLTTIDQTFRLVVPVVGAGVYVAVGPLPLVVAAVVAFVVAAFFVSRIVLVETPPTPLAEREPFLAEVTAGFRHLVRTAPLGVLTVALAVAFGAVGVLNAVSFAIIENGLGLGPEMLGPIVSVQGVTAIVAGLTAARMIGRIGSQRLVALALALVTLGILPALGTNLAAIVVGMGAIGLGVTWAIVGFVTERQLKTPATLQGRTSAATNMLLNVPQLVMTVVAAGAVGVLDYRVLVGVTAAGLAASALLALTGPRATTGEDVAARSGAPASGADGPSAPAQP</sequence>
<dbReference type="InterPro" id="IPR011701">
    <property type="entry name" value="MFS"/>
</dbReference>
<feature type="transmembrane region" description="Helical" evidence="7">
    <location>
        <begin position="50"/>
        <end position="71"/>
    </location>
</feature>
<feature type="region of interest" description="Disordered" evidence="6">
    <location>
        <begin position="403"/>
        <end position="427"/>
    </location>
</feature>
<evidence type="ECO:0000256" key="6">
    <source>
        <dbReference type="SAM" id="MobiDB-lite"/>
    </source>
</evidence>
<feature type="transmembrane region" description="Helical" evidence="7">
    <location>
        <begin position="262"/>
        <end position="280"/>
    </location>
</feature>
<accession>A0A9D5UAZ7</accession>
<dbReference type="Gene3D" id="1.20.1250.20">
    <property type="entry name" value="MFS general substrate transporter like domains"/>
    <property type="match status" value="1"/>
</dbReference>
<comment type="caution">
    <text evidence="8">The sequence shown here is derived from an EMBL/GenBank/DDBJ whole genome shotgun (WGS) entry which is preliminary data.</text>
</comment>
<evidence type="ECO:0000256" key="4">
    <source>
        <dbReference type="ARBA" id="ARBA00022989"/>
    </source>
</evidence>
<keyword evidence="9" id="KW-1185">Reference proteome</keyword>
<feature type="transmembrane region" description="Helical" evidence="7">
    <location>
        <begin position="153"/>
        <end position="170"/>
    </location>
</feature>
<comment type="subcellular location">
    <subcellularLocation>
        <location evidence="1">Cell membrane</location>
        <topology evidence="1">Multi-pass membrane protein</topology>
    </subcellularLocation>
</comment>
<dbReference type="AlphaFoldDB" id="A0A9D5UAZ7"/>
<keyword evidence="3 7" id="KW-0812">Transmembrane</keyword>
<evidence type="ECO:0000256" key="1">
    <source>
        <dbReference type="ARBA" id="ARBA00004651"/>
    </source>
</evidence>
<feature type="transmembrane region" description="Helical" evidence="7">
    <location>
        <begin position="176"/>
        <end position="196"/>
    </location>
</feature>
<dbReference type="Pfam" id="PF07690">
    <property type="entry name" value="MFS_1"/>
    <property type="match status" value="1"/>
</dbReference>
<evidence type="ECO:0000256" key="5">
    <source>
        <dbReference type="ARBA" id="ARBA00023136"/>
    </source>
</evidence>
<feature type="compositionally biased region" description="Low complexity" evidence="6">
    <location>
        <begin position="409"/>
        <end position="427"/>
    </location>
</feature>
<evidence type="ECO:0000313" key="9">
    <source>
        <dbReference type="Proteomes" id="UP000822993"/>
    </source>
</evidence>
<feature type="transmembrane region" description="Helical" evidence="7">
    <location>
        <begin position="355"/>
        <end position="373"/>
    </location>
</feature>
<keyword evidence="2" id="KW-1003">Cell membrane</keyword>
<dbReference type="SUPFAM" id="SSF103473">
    <property type="entry name" value="MFS general substrate transporter"/>
    <property type="match status" value="1"/>
</dbReference>
<name>A0A9D5UAZ7_9CELL</name>
<dbReference type="EMBL" id="JACSPN010000019">
    <property type="protein sequence ID" value="MBE7701398.1"/>
    <property type="molecule type" value="Genomic_DNA"/>
</dbReference>
<dbReference type="Proteomes" id="UP000822993">
    <property type="component" value="Unassembled WGS sequence"/>
</dbReference>
<feature type="transmembrane region" description="Helical" evidence="7">
    <location>
        <begin position="379"/>
        <end position="396"/>
    </location>
</feature>
<dbReference type="GO" id="GO:0005886">
    <property type="term" value="C:plasma membrane"/>
    <property type="evidence" value="ECO:0007669"/>
    <property type="project" value="UniProtKB-SubCell"/>
</dbReference>
<reference evidence="8 9" key="1">
    <citation type="submission" date="2020-08" db="EMBL/GenBank/DDBJ databases">
        <title>A Genomic Blueprint of the Chicken Gut Microbiome.</title>
        <authorList>
            <person name="Gilroy R."/>
            <person name="Ravi A."/>
            <person name="Getino M."/>
            <person name="Pursley I."/>
            <person name="Horton D.L."/>
            <person name="Alikhan N.-F."/>
            <person name="Baker D."/>
            <person name="Gharbi K."/>
            <person name="Hall N."/>
            <person name="Watson M."/>
            <person name="Adriaenssens E.M."/>
            <person name="Foster-Nyarko E."/>
            <person name="Jarju S."/>
            <person name="Secka A."/>
            <person name="Antonio M."/>
            <person name="Oren A."/>
            <person name="Chaudhuri R."/>
            <person name="La Ragione R.M."/>
            <person name="Hildebrand F."/>
            <person name="Pallen M.J."/>
        </authorList>
    </citation>
    <scope>NUCLEOTIDE SEQUENCE [LARGE SCALE GENOMIC DNA]</scope>
    <source>
        <strain evidence="8 9">Sa1BUA8</strain>
    </source>
</reference>
<feature type="transmembrane region" description="Helical" evidence="7">
    <location>
        <begin position="83"/>
        <end position="101"/>
    </location>
</feature>
<evidence type="ECO:0000256" key="3">
    <source>
        <dbReference type="ARBA" id="ARBA00022692"/>
    </source>
</evidence>
<dbReference type="GO" id="GO:0022857">
    <property type="term" value="F:transmembrane transporter activity"/>
    <property type="evidence" value="ECO:0007669"/>
    <property type="project" value="InterPro"/>
</dbReference>
<feature type="transmembrane region" description="Helical" evidence="7">
    <location>
        <begin position="19"/>
        <end position="44"/>
    </location>
</feature>
<feature type="transmembrane region" description="Helical" evidence="7">
    <location>
        <begin position="226"/>
        <end position="250"/>
    </location>
</feature>
<gene>
    <name evidence="8" type="ORF">H9623_13960</name>
</gene>
<organism evidence="8 9">
    <name type="scientific">Oerskovia douganii</name>
    <dbReference type="NCBI Taxonomy" id="2762210"/>
    <lineage>
        <taxon>Bacteria</taxon>
        <taxon>Bacillati</taxon>
        <taxon>Actinomycetota</taxon>
        <taxon>Actinomycetes</taxon>
        <taxon>Micrococcales</taxon>
        <taxon>Cellulomonadaceae</taxon>
        <taxon>Oerskovia</taxon>
    </lineage>
</organism>
<dbReference type="PANTHER" id="PTHR23513:SF6">
    <property type="entry name" value="MAJOR FACILITATOR SUPERFAMILY ASSOCIATED DOMAIN-CONTAINING PROTEIN"/>
    <property type="match status" value="1"/>
</dbReference>
<evidence type="ECO:0000313" key="8">
    <source>
        <dbReference type="EMBL" id="MBE7701398.1"/>
    </source>
</evidence>
<dbReference type="InterPro" id="IPR036259">
    <property type="entry name" value="MFS_trans_sf"/>
</dbReference>
<feature type="transmembrane region" description="Helical" evidence="7">
    <location>
        <begin position="107"/>
        <end position="132"/>
    </location>
</feature>
<feature type="transmembrane region" description="Helical" evidence="7">
    <location>
        <begin position="315"/>
        <end position="334"/>
    </location>
</feature>
<dbReference type="RefSeq" id="WP_193720651.1">
    <property type="nucleotide sequence ID" value="NZ_JACSPN010000019.1"/>
</dbReference>
<protein>
    <submittedName>
        <fullName evidence="8">MFS transporter</fullName>
    </submittedName>
</protein>
<evidence type="ECO:0000256" key="2">
    <source>
        <dbReference type="ARBA" id="ARBA00022475"/>
    </source>
</evidence>
<dbReference type="PANTHER" id="PTHR23513">
    <property type="entry name" value="INTEGRAL MEMBRANE EFFLUX PROTEIN-RELATED"/>
    <property type="match status" value="1"/>
</dbReference>
<keyword evidence="5 7" id="KW-0472">Membrane</keyword>
<keyword evidence="4 7" id="KW-1133">Transmembrane helix</keyword>
<proteinExistence type="predicted"/>
<evidence type="ECO:0000256" key="7">
    <source>
        <dbReference type="SAM" id="Phobius"/>
    </source>
</evidence>
<dbReference type="CDD" id="cd06173">
    <property type="entry name" value="MFS_MefA_like"/>
    <property type="match status" value="1"/>
</dbReference>
<feature type="transmembrane region" description="Helical" evidence="7">
    <location>
        <begin position="292"/>
        <end position="309"/>
    </location>
</feature>